<reference evidence="1 2" key="1">
    <citation type="submission" date="2018-09" db="EMBL/GenBank/DDBJ databases">
        <title>Whole genome based analysis of evolution and adaptive divergence in Indian and Brazilian strains of Azospirillum brasilense.</title>
        <authorList>
            <person name="Singh C."/>
            <person name="Tripathi A.K."/>
        </authorList>
    </citation>
    <scope>NUCLEOTIDE SEQUENCE [LARGE SCALE GENOMIC DNA]</scope>
    <source>
        <strain evidence="1 2">MTCC4039</strain>
    </source>
</reference>
<protein>
    <submittedName>
        <fullName evidence="1">Phage tail protein</fullName>
    </submittedName>
</protein>
<dbReference type="AlphaFoldDB" id="A0A4D8QZZ4"/>
<proteinExistence type="predicted"/>
<organism evidence="1 2">
    <name type="scientific">Azospirillum brasilense</name>
    <dbReference type="NCBI Taxonomy" id="192"/>
    <lineage>
        <taxon>Bacteria</taxon>
        <taxon>Pseudomonadati</taxon>
        <taxon>Pseudomonadota</taxon>
        <taxon>Alphaproteobacteria</taxon>
        <taxon>Rhodospirillales</taxon>
        <taxon>Azospirillaceae</taxon>
        <taxon>Azospirillum</taxon>
    </lineage>
</organism>
<dbReference type="Proteomes" id="UP000298693">
    <property type="component" value="Chromosome"/>
</dbReference>
<accession>A0A4D8QZZ4</accession>
<dbReference type="InterPro" id="IPR019596">
    <property type="entry name" value="Phage_Mu_GpM_tail_tub"/>
</dbReference>
<gene>
    <name evidence="1" type="ORF">D3869_01405</name>
</gene>
<name>A0A4D8QZZ4_AZOBR</name>
<dbReference type="RefSeq" id="WP_137138647.1">
    <property type="nucleotide sequence ID" value="NZ_CP032345.1"/>
</dbReference>
<dbReference type="EMBL" id="CP032345">
    <property type="protein sequence ID" value="QCO13993.1"/>
    <property type="molecule type" value="Genomic_DNA"/>
</dbReference>
<evidence type="ECO:0000313" key="1">
    <source>
        <dbReference type="EMBL" id="QCO13993.1"/>
    </source>
</evidence>
<evidence type="ECO:0000313" key="2">
    <source>
        <dbReference type="Proteomes" id="UP000298693"/>
    </source>
</evidence>
<sequence length="122" mass="13093">MADTSRRLAGIAYITVDGTTYMLTADAAYNPSNVNRETLAGQDGVHGYKEMPRAGFIEGTFRDAGDLIVAGINAMTNVTVVLELANGKTVCGRNMWQVGDLDVNTAEGTFKTRFEGPQVEEA</sequence>
<dbReference type="Pfam" id="PF10618">
    <property type="entry name" value="Tail_tube"/>
    <property type="match status" value="1"/>
</dbReference>